<evidence type="ECO:0000313" key="1">
    <source>
        <dbReference type="EMBL" id="KPH64161.1"/>
    </source>
</evidence>
<keyword evidence="2" id="KW-1185">Reference proteome</keyword>
<dbReference type="EMBL" id="LHPH01000006">
    <property type="protein sequence ID" value="KPH64161.1"/>
    <property type="molecule type" value="Genomic_DNA"/>
</dbReference>
<proteinExistence type="predicted"/>
<comment type="caution">
    <text evidence="1">The sequence shown here is derived from an EMBL/GenBank/DDBJ whole genome shotgun (WGS) entry which is preliminary data.</text>
</comment>
<dbReference type="RefSeq" id="WP_054453638.1">
    <property type="nucleotide sequence ID" value="NZ_LHPH01000006.1"/>
</dbReference>
<dbReference type="PATRIC" id="fig|187330.3.peg.3435"/>
<protein>
    <submittedName>
        <fullName evidence="1">Uncharacterized protein</fullName>
    </submittedName>
</protein>
<reference evidence="1 2" key="1">
    <citation type="submission" date="2015-08" db="EMBL/GenBank/DDBJ databases">
        <title>Draft Genome Sequence of Pseudoalteromonas porphyrae UCD-SED14.</title>
        <authorList>
            <person name="Coil D.A."/>
            <person name="Jospin G."/>
            <person name="Lee R.D."/>
            <person name="Eisen J.A."/>
        </authorList>
    </citation>
    <scope>NUCLEOTIDE SEQUENCE [LARGE SCALE GENOMIC DNA]</scope>
    <source>
        <strain evidence="1 2">UCD-SED14</strain>
    </source>
</reference>
<gene>
    <name evidence="1" type="ORF">ADS77_07055</name>
</gene>
<accession>A0A0N0M0K6</accession>
<dbReference type="OrthoDB" id="6299531at2"/>
<dbReference type="Proteomes" id="UP000037848">
    <property type="component" value="Unassembled WGS sequence"/>
</dbReference>
<dbReference type="AlphaFoldDB" id="A0A0N0M0K6"/>
<evidence type="ECO:0000313" key="2">
    <source>
        <dbReference type="Proteomes" id="UP000037848"/>
    </source>
</evidence>
<name>A0A0N0M0K6_9GAMM</name>
<organism evidence="1 2">
    <name type="scientific">Pseudoalteromonas porphyrae</name>
    <dbReference type="NCBI Taxonomy" id="187330"/>
    <lineage>
        <taxon>Bacteria</taxon>
        <taxon>Pseudomonadati</taxon>
        <taxon>Pseudomonadota</taxon>
        <taxon>Gammaproteobacteria</taxon>
        <taxon>Alteromonadales</taxon>
        <taxon>Pseudoalteromonadaceae</taxon>
        <taxon>Pseudoalteromonas</taxon>
    </lineage>
</organism>
<sequence>MKLKLLNQLKSAVISAPLNFEFGGVIFKFTAKIKLVPENELKTLTEKQGANDGEIVRELLVSWGDFFDDGKDVPFDKSTLEEMLAYSGLTARLSVECINAQYRITEKN</sequence>